<comment type="subcellular location">
    <subcellularLocation>
        <location evidence="1">Membrane</location>
        <topology evidence="1">Multi-pass membrane protein</topology>
    </subcellularLocation>
</comment>
<proteinExistence type="inferred from homology"/>
<accession>A0ABP5TBH6</accession>
<feature type="transmembrane region" description="Helical" evidence="6">
    <location>
        <begin position="66"/>
        <end position="84"/>
    </location>
</feature>
<evidence type="ECO:0000256" key="3">
    <source>
        <dbReference type="ARBA" id="ARBA00022692"/>
    </source>
</evidence>
<name>A0ABP5TBH6_9ACTN</name>
<evidence type="ECO:0000256" key="1">
    <source>
        <dbReference type="ARBA" id="ARBA00004141"/>
    </source>
</evidence>
<evidence type="ECO:0000256" key="6">
    <source>
        <dbReference type="SAM" id="Phobius"/>
    </source>
</evidence>
<dbReference type="Proteomes" id="UP001500253">
    <property type="component" value="Unassembled WGS sequence"/>
</dbReference>
<organism evidence="7 8">
    <name type="scientific">Streptomyces cuspidosporus</name>
    <dbReference type="NCBI Taxonomy" id="66882"/>
    <lineage>
        <taxon>Bacteria</taxon>
        <taxon>Bacillati</taxon>
        <taxon>Actinomycetota</taxon>
        <taxon>Actinomycetes</taxon>
        <taxon>Kitasatosporales</taxon>
        <taxon>Streptomycetaceae</taxon>
        <taxon>Streptomyces</taxon>
    </lineage>
</organism>
<keyword evidence="4 6" id="KW-1133">Transmembrane helix</keyword>
<evidence type="ECO:0000313" key="7">
    <source>
        <dbReference type="EMBL" id="GAA2347186.1"/>
    </source>
</evidence>
<comment type="caution">
    <text evidence="7">The sequence shown here is derived from an EMBL/GenBank/DDBJ whole genome shotgun (WGS) entry which is preliminary data.</text>
</comment>
<dbReference type="CDD" id="cd15904">
    <property type="entry name" value="TSPO_MBR"/>
    <property type="match status" value="1"/>
</dbReference>
<dbReference type="InterPro" id="IPR004307">
    <property type="entry name" value="TspO_MBR"/>
</dbReference>
<dbReference type="EMBL" id="BAAASD010000014">
    <property type="protein sequence ID" value="GAA2347186.1"/>
    <property type="molecule type" value="Genomic_DNA"/>
</dbReference>
<dbReference type="PANTHER" id="PTHR10057:SF0">
    <property type="entry name" value="TRANSLOCATOR PROTEIN"/>
    <property type="match status" value="1"/>
</dbReference>
<comment type="similarity">
    <text evidence="2">Belongs to the TspO/BZRP family.</text>
</comment>
<evidence type="ECO:0000313" key="8">
    <source>
        <dbReference type="Proteomes" id="UP001500253"/>
    </source>
</evidence>
<keyword evidence="8" id="KW-1185">Reference proteome</keyword>
<keyword evidence="3 6" id="KW-0812">Transmembrane</keyword>
<feature type="transmembrane region" description="Helical" evidence="6">
    <location>
        <begin position="24"/>
        <end position="46"/>
    </location>
</feature>
<evidence type="ECO:0000256" key="2">
    <source>
        <dbReference type="ARBA" id="ARBA00007524"/>
    </source>
</evidence>
<protein>
    <recommendedName>
        <fullName evidence="9">TspO protein</fullName>
    </recommendedName>
</protein>
<gene>
    <name evidence="7" type="ORF">GCM10010246_37220</name>
</gene>
<feature type="transmembrane region" description="Helical" evidence="6">
    <location>
        <begin position="155"/>
        <end position="173"/>
    </location>
</feature>
<reference evidence="8" key="1">
    <citation type="journal article" date="2019" name="Int. J. Syst. Evol. Microbiol.">
        <title>The Global Catalogue of Microorganisms (GCM) 10K type strain sequencing project: providing services to taxonomists for standard genome sequencing and annotation.</title>
        <authorList>
            <consortium name="The Broad Institute Genomics Platform"/>
            <consortium name="The Broad Institute Genome Sequencing Center for Infectious Disease"/>
            <person name="Wu L."/>
            <person name="Ma J."/>
        </authorList>
    </citation>
    <scope>NUCLEOTIDE SEQUENCE [LARGE SCALE GENOMIC DNA]</scope>
    <source>
        <strain evidence="8">JCM 4316</strain>
    </source>
</reference>
<dbReference type="PANTHER" id="PTHR10057">
    <property type="entry name" value="PERIPHERAL-TYPE BENZODIAZEPINE RECEPTOR"/>
    <property type="match status" value="1"/>
</dbReference>
<evidence type="ECO:0000256" key="4">
    <source>
        <dbReference type="ARBA" id="ARBA00022989"/>
    </source>
</evidence>
<evidence type="ECO:0000256" key="5">
    <source>
        <dbReference type="ARBA" id="ARBA00023136"/>
    </source>
</evidence>
<dbReference type="Pfam" id="PF03073">
    <property type="entry name" value="TspO_MBR"/>
    <property type="match status" value="1"/>
</dbReference>
<dbReference type="InterPro" id="IPR038330">
    <property type="entry name" value="TspO/MBR-related_sf"/>
</dbReference>
<sequence length="187" mass="20415">MDSRGHSCDMKPIRTHHDTSRPRAWLRYGAAATAVAATAVVGASAVEADSAWYRGLRKPDWQPPPWAFAAVWTPLYATIAYAAGHALGRADNARRRCGLLGSLAVNLALNAEWNRLFFTLRSPGAGLAGTLLLDLSNADLLRRTARVDRTAARVLAPYAAWCCFATALNASIARRNRRPKRIPPRRG</sequence>
<evidence type="ECO:0008006" key="9">
    <source>
        <dbReference type="Google" id="ProtNLM"/>
    </source>
</evidence>
<keyword evidence="5 6" id="KW-0472">Membrane</keyword>
<dbReference type="Gene3D" id="1.20.1260.100">
    <property type="entry name" value="TspO/MBR protein"/>
    <property type="match status" value="1"/>
</dbReference>